<dbReference type="Proteomes" id="UP000777438">
    <property type="component" value="Unassembled WGS sequence"/>
</dbReference>
<sequence>MANSTLFLKEAIAYAHISSLHQHSFSFDLTSDTAQYYLRIAWILVIDDSSFTSASSTSHLQTSSNASQATTTFGWRTRPGFCNSCKLFQSFDDAWPPDVRFNQYDLPRSMSGQLCRKRSFLACDNQIQHEDIVITGSWLRAVLWKTAIPYVDATTGPNDRGQSVSLPMSVARDLLPSQALESQGPGMVDHARFINFRVGVDLFIRYLNYLRSRAPLPTASYHHMCPGFWQMSAKLMLGRMKVSVRWAA</sequence>
<dbReference type="OrthoDB" id="434972at2759"/>
<proteinExistence type="predicted"/>
<evidence type="ECO:0000313" key="2">
    <source>
        <dbReference type="Proteomes" id="UP000777438"/>
    </source>
</evidence>
<accession>A0A9P8VPM2</accession>
<comment type="caution">
    <text evidence="1">The sequence shown here is derived from an EMBL/GenBank/DDBJ whole genome shotgun (WGS) entry which is preliminary data.</text>
</comment>
<evidence type="ECO:0000313" key="1">
    <source>
        <dbReference type="EMBL" id="KAH6869150.1"/>
    </source>
</evidence>
<organism evidence="1 2">
    <name type="scientific">Thelonectria olida</name>
    <dbReference type="NCBI Taxonomy" id="1576542"/>
    <lineage>
        <taxon>Eukaryota</taxon>
        <taxon>Fungi</taxon>
        <taxon>Dikarya</taxon>
        <taxon>Ascomycota</taxon>
        <taxon>Pezizomycotina</taxon>
        <taxon>Sordariomycetes</taxon>
        <taxon>Hypocreomycetidae</taxon>
        <taxon>Hypocreales</taxon>
        <taxon>Nectriaceae</taxon>
        <taxon>Thelonectria</taxon>
    </lineage>
</organism>
<dbReference type="EMBL" id="JAGPYM010000079">
    <property type="protein sequence ID" value="KAH6869150.1"/>
    <property type="molecule type" value="Genomic_DNA"/>
</dbReference>
<keyword evidence="2" id="KW-1185">Reference proteome</keyword>
<dbReference type="AlphaFoldDB" id="A0A9P8VPM2"/>
<name>A0A9P8VPM2_9HYPO</name>
<reference evidence="1 2" key="1">
    <citation type="journal article" date="2021" name="Nat. Commun.">
        <title>Genetic determinants of endophytism in the Arabidopsis root mycobiome.</title>
        <authorList>
            <person name="Mesny F."/>
            <person name="Miyauchi S."/>
            <person name="Thiergart T."/>
            <person name="Pickel B."/>
            <person name="Atanasova L."/>
            <person name="Karlsson M."/>
            <person name="Huettel B."/>
            <person name="Barry K.W."/>
            <person name="Haridas S."/>
            <person name="Chen C."/>
            <person name="Bauer D."/>
            <person name="Andreopoulos W."/>
            <person name="Pangilinan J."/>
            <person name="LaButti K."/>
            <person name="Riley R."/>
            <person name="Lipzen A."/>
            <person name="Clum A."/>
            <person name="Drula E."/>
            <person name="Henrissat B."/>
            <person name="Kohler A."/>
            <person name="Grigoriev I.V."/>
            <person name="Martin F.M."/>
            <person name="Hacquard S."/>
        </authorList>
    </citation>
    <scope>NUCLEOTIDE SEQUENCE [LARGE SCALE GENOMIC DNA]</scope>
    <source>
        <strain evidence="1 2">MPI-CAGE-CH-0241</strain>
    </source>
</reference>
<gene>
    <name evidence="1" type="ORF">B0T10DRAFT_594984</name>
</gene>
<protein>
    <submittedName>
        <fullName evidence="1">Uncharacterized protein</fullName>
    </submittedName>
</protein>